<organism evidence="1 2">
    <name type="scientific">Lactobacillus crispatus</name>
    <dbReference type="NCBI Taxonomy" id="47770"/>
    <lineage>
        <taxon>Bacteria</taxon>
        <taxon>Bacillati</taxon>
        <taxon>Bacillota</taxon>
        <taxon>Bacilli</taxon>
        <taxon>Lactobacillales</taxon>
        <taxon>Lactobacillaceae</taxon>
        <taxon>Lactobacillus</taxon>
    </lineage>
</organism>
<evidence type="ECO:0000313" key="2">
    <source>
        <dbReference type="Proteomes" id="UP000235119"/>
    </source>
</evidence>
<name>A0A2N5KYS7_9LACO</name>
<gene>
    <name evidence="1" type="ORF">CYJ79_05380</name>
</gene>
<dbReference type="AlphaFoldDB" id="A0A2N5KYS7"/>
<accession>A0A2N5KYS7</accession>
<evidence type="ECO:0000313" key="1">
    <source>
        <dbReference type="EMBL" id="PLT11379.1"/>
    </source>
</evidence>
<protein>
    <submittedName>
        <fullName evidence="1">Uncharacterized protein</fullName>
    </submittedName>
</protein>
<dbReference type="EMBL" id="PKIW01000020">
    <property type="protein sequence ID" value="PLT11379.1"/>
    <property type="molecule type" value="Genomic_DNA"/>
</dbReference>
<dbReference type="Proteomes" id="UP000235119">
    <property type="component" value="Unassembled WGS sequence"/>
</dbReference>
<reference evidence="1 2" key="1">
    <citation type="submission" date="2017-12" db="EMBL/GenBank/DDBJ databases">
        <title>Phylogenetic diversity of female urinary microbiome.</title>
        <authorList>
            <person name="Thomas-White K."/>
            <person name="Wolfe A.J."/>
        </authorList>
    </citation>
    <scope>NUCLEOTIDE SEQUENCE [LARGE SCALE GENOMIC DNA]</scope>
    <source>
        <strain evidence="1 2">UMB0085</strain>
    </source>
</reference>
<comment type="caution">
    <text evidence="1">The sequence shown here is derived from an EMBL/GenBank/DDBJ whole genome shotgun (WGS) entry which is preliminary data.</text>
</comment>
<dbReference type="RefSeq" id="WP_005727657.1">
    <property type="nucleotide sequence ID" value="NZ_CP083392.1"/>
</dbReference>
<proteinExistence type="predicted"/>
<sequence>MKFYLTSQKYANSNPNLTAYEIDQISKAYLGKLSNVCTVEVWLPSKIKKTKYAGDGICRGGSIVINIADVPTWQFFRKMLGKAFLMVALMQPDYPKLVIKDL</sequence>